<evidence type="ECO:0000256" key="1">
    <source>
        <dbReference type="SAM" id="Coils"/>
    </source>
</evidence>
<gene>
    <name evidence="2" type="ORF">GIX81_03655</name>
</gene>
<dbReference type="Pfam" id="PF06152">
    <property type="entry name" value="Phage_min_cap2"/>
    <property type="match status" value="1"/>
</dbReference>
<dbReference type="InterPro" id="IPR009319">
    <property type="entry name" value="Phage_A118_VSP1"/>
</dbReference>
<dbReference type="GO" id="GO:0005198">
    <property type="term" value="F:structural molecule activity"/>
    <property type="evidence" value="ECO:0007669"/>
    <property type="project" value="InterPro"/>
</dbReference>
<dbReference type="EMBL" id="WJNA01000006">
    <property type="protein sequence ID" value="MRH08556.1"/>
    <property type="molecule type" value="Genomic_DNA"/>
</dbReference>
<sequence>MTARDNFVQAGQKLIDLYSQLQSQIFNVIIDTIKSGDYKHVSKDDVVTWQVKQLQKLGMLNRKAVNLVAHADGINKQAITDLIKFHGLKIIDEIDDQLEDFTDEDKPISKETMNVLDALIDQTWTDLSNNVNESLVTRNYGTSAVTRAYRKILTESTLNTLSGTMTHDRAVKQAIYHIVDRGLPTRLVDKGGHNWSIDGYTKLVVNTTVNRTYNALRLQRMKDYDLHLALMSSHPNSRPACAWIQGHVVNIVPPGSPNYNDKYDSIYNHGYGTPGGTQGVNCTHVLFPFRPGVNTNHQPQYDPKEAIANGKLVQQQRAKERSIRDAKRRLEAAKQLDDEEQVNHAKTLIRARQAKLRQFIKSTNEDKGKEILVRDYDREQIRT</sequence>
<comment type="caution">
    <text evidence="2">The sequence shown here is derived from an EMBL/GenBank/DDBJ whole genome shotgun (WGS) entry which is preliminary data.</text>
</comment>
<dbReference type="AlphaFoldDB" id="A0A6L5P2T5"/>
<evidence type="ECO:0000313" key="3">
    <source>
        <dbReference type="Proteomes" id="UP000472879"/>
    </source>
</evidence>
<dbReference type="Proteomes" id="UP000472879">
    <property type="component" value="Unassembled WGS sequence"/>
</dbReference>
<name>A0A6L5P2T5_LIMRT</name>
<reference evidence="2 3" key="1">
    <citation type="submission" date="2019-11" db="EMBL/GenBank/DDBJ databases">
        <title>Draft genome sequence of 12 host-associated Lactobacillus reuteri rodent strains.</title>
        <authorList>
            <person name="Zhang S."/>
            <person name="Ozcam M."/>
            <person name="Van Pijkeren J.P."/>
        </authorList>
    </citation>
    <scope>NUCLEOTIDE SEQUENCE [LARGE SCALE GENOMIC DNA]</scope>
    <source>
        <strain evidence="2 3">Lr4020</strain>
    </source>
</reference>
<protein>
    <submittedName>
        <fullName evidence="2">Capsid protein</fullName>
    </submittedName>
</protein>
<organism evidence="2 3">
    <name type="scientific">Limosilactobacillus reuteri</name>
    <name type="common">Lactobacillus reuteri</name>
    <dbReference type="NCBI Taxonomy" id="1598"/>
    <lineage>
        <taxon>Bacteria</taxon>
        <taxon>Bacillati</taxon>
        <taxon>Bacillota</taxon>
        <taxon>Bacilli</taxon>
        <taxon>Lactobacillales</taxon>
        <taxon>Lactobacillaceae</taxon>
        <taxon>Limosilactobacillus</taxon>
    </lineage>
</organism>
<proteinExistence type="predicted"/>
<feature type="coiled-coil region" evidence="1">
    <location>
        <begin position="316"/>
        <end position="343"/>
    </location>
</feature>
<dbReference type="RefSeq" id="WP_153704697.1">
    <property type="nucleotide sequence ID" value="NZ_WJNA01000006.1"/>
</dbReference>
<evidence type="ECO:0000313" key="2">
    <source>
        <dbReference type="EMBL" id="MRH08556.1"/>
    </source>
</evidence>
<keyword evidence="1" id="KW-0175">Coiled coil</keyword>
<accession>A0A6L5P2T5</accession>